<feature type="chain" id="PRO_5047276512" description="Secreted protein" evidence="2">
    <location>
        <begin position="22"/>
        <end position="171"/>
    </location>
</feature>
<accession>A0ABM7ZDR3</accession>
<name>A0ABM7ZDR3_9BACT</name>
<evidence type="ECO:0000256" key="2">
    <source>
        <dbReference type="SAM" id="SignalP"/>
    </source>
</evidence>
<feature type="compositionally biased region" description="Basic and acidic residues" evidence="1">
    <location>
        <begin position="157"/>
        <end position="171"/>
    </location>
</feature>
<protein>
    <recommendedName>
        <fullName evidence="5">Secreted protein</fullName>
    </recommendedName>
</protein>
<proteinExistence type="predicted"/>
<evidence type="ECO:0008006" key="5">
    <source>
        <dbReference type="Google" id="ProtNLM"/>
    </source>
</evidence>
<dbReference type="Proteomes" id="UP001062263">
    <property type="component" value="Chromosome"/>
</dbReference>
<keyword evidence="4" id="KW-1185">Reference proteome</keyword>
<sequence>MKTSPLLFIVPLALAASVLQAAPDEFKIREPSSSRLVKHEDGSRSYFERTSNGQGMRKRTYNVNNVLVSVTYYSRGKFGQLTSCLIYDGKKNELFNVSYGYNQYAELVEERMFDSKTKELVRRFLYRYDAQGNRSKPICITLVKNKNLEIHSGPSAPEKDPFADDFKPRNR</sequence>
<organism evidence="3 4">
    <name type="scientific">Akkermansia biwaensis</name>
    <dbReference type="NCBI Taxonomy" id="2946555"/>
    <lineage>
        <taxon>Bacteria</taxon>
        <taxon>Pseudomonadati</taxon>
        <taxon>Verrucomicrobiota</taxon>
        <taxon>Verrucomicrobiia</taxon>
        <taxon>Verrucomicrobiales</taxon>
        <taxon>Akkermansiaceae</taxon>
        <taxon>Akkermansia</taxon>
    </lineage>
</organism>
<reference evidence="3" key="1">
    <citation type="submission" date="2022-06" db="EMBL/GenBank/DDBJ databases">
        <title>Akkermansia biwalacus sp. nov., an anaerobic mucin-degrading bacterium isolated from human intestine.</title>
        <authorList>
            <person name="Kobayashi Y."/>
            <person name="Inoue S."/>
            <person name="Kawahara T."/>
            <person name="Kohda N."/>
        </authorList>
    </citation>
    <scope>NUCLEOTIDE SEQUENCE</scope>
    <source>
        <strain evidence="3">WON2089</strain>
    </source>
</reference>
<dbReference type="EMBL" id="AP025943">
    <property type="protein sequence ID" value="BDL42829.1"/>
    <property type="molecule type" value="Genomic_DNA"/>
</dbReference>
<feature type="region of interest" description="Disordered" evidence="1">
    <location>
        <begin position="150"/>
        <end position="171"/>
    </location>
</feature>
<evidence type="ECO:0000313" key="3">
    <source>
        <dbReference type="EMBL" id="BDL42829.1"/>
    </source>
</evidence>
<evidence type="ECO:0000256" key="1">
    <source>
        <dbReference type="SAM" id="MobiDB-lite"/>
    </source>
</evidence>
<evidence type="ECO:0000313" key="4">
    <source>
        <dbReference type="Proteomes" id="UP001062263"/>
    </source>
</evidence>
<gene>
    <name evidence="3" type="ORF">Abiwalacus_04030</name>
</gene>
<keyword evidence="2" id="KW-0732">Signal</keyword>
<dbReference type="RefSeq" id="WP_067571134.1">
    <property type="nucleotide sequence ID" value="NZ_AP025943.1"/>
</dbReference>
<feature type="signal peptide" evidence="2">
    <location>
        <begin position="1"/>
        <end position="21"/>
    </location>
</feature>